<sequence length="316" mass="35444">MKHYLLLAAFTLFTGMAFAQQPPAKKDTISSADSLLNSLSGETKAEPVMATFKSTRLILSETSETIKKNNLNFVIVHRFGDIGGNDGGGKTLWGFDNSSDIYIGFEYGLTDNLDIDFGRSKYEQLLELGLKYNFLHQTSDNSIPVALTVIGKTGLKPYSVTTNVFDDYGNRFNYFAQLVIARKFSSRFSAQISPSFVRNNLPFPFVEGNEKDFFSLSAAGRFKITKRMGIVVDYAHPFSDFRRNSDSPKFYDPSGVGIEIETGGHVFTMNFTNAEAISPMNYLSNTQSKWGKGQYRFGFTITRVFDFNPKHKGTYK</sequence>
<keyword evidence="1" id="KW-0732">Signal</keyword>
<accession>A0A1G6T6X8</accession>
<dbReference type="RefSeq" id="WP_143014028.1">
    <property type="nucleotide sequence ID" value="NZ_FNAI01000001.1"/>
</dbReference>
<evidence type="ECO:0000313" key="3">
    <source>
        <dbReference type="EMBL" id="SDD24769.1"/>
    </source>
</evidence>
<organism evidence="3 4">
    <name type="scientific">Mucilaginibacter pineti</name>
    <dbReference type="NCBI Taxonomy" id="1391627"/>
    <lineage>
        <taxon>Bacteria</taxon>
        <taxon>Pseudomonadati</taxon>
        <taxon>Bacteroidota</taxon>
        <taxon>Sphingobacteriia</taxon>
        <taxon>Sphingobacteriales</taxon>
        <taxon>Sphingobacteriaceae</taxon>
        <taxon>Mucilaginibacter</taxon>
    </lineage>
</organism>
<name>A0A1G6T6X8_9SPHI</name>
<evidence type="ECO:0000313" key="4">
    <source>
        <dbReference type="Proteomes" id="UP000199072"/>
    </source>
</evidence>
<reference evidence="3 4" key="1">
    <citation type="submission" date="2016-10" db="EMBL/GenBank/DDBJ databases">
        <authorList>
            <person name="de Groot N.N."/>
        </authorList>
    </citation>
    <scope>NUCLEOTIDE SEQUENCE [LARGE SCALE GENOMIC DNA]</scope>
    <source>
        <strain evidence="3 4">47C3B</strain>
    </source>
</reference>
<feature type="domain" description="DUF5777" evidence="2">
    <location>
        <begin position="52"/>
        <end position="305"/>
    </location>
</feature>
<protein>
    <recommendedName>
        <fullName evidence="2">DUF5777 domain-containing protein</fullName>
    </recommendedName>
</protein>
<dbReference type="InterPro" id="IPR045916">
    <property type="entry name" value="DUF5777"/>
</dbReference>
<evidence type="ECO:0000256" key="1">
    <source>
        <dbReference type="SAM" id="SignalP"/>
    </source>
</evidence>
<dbReference type="EMBL" id="FNAI01000001">
    <property type="protein sequence ID" value="SDD24769.1"/>
    <property type="molecule type" value="Genomic_DNA"/>
</dbReference>
<dbReference type="OrthoDB" id="1117410at2"/>
<dbReference type="Proteomes" id="UP000199072">
    <property type="component" value="Unassembled WGS sequence"/>
</dbReference>
<evidence type="ECO:0000259" key="2">
    <source>
        <dbReference type="Pfam" id="PF19089"/>
    </source>
</evidence>
<dbReference type="Pfam" id="PF19089">
    <property type="entry name" value="DUF5777"/>
    <property type="match status" value="1"/>
</dbReference>
<gene>
    <name evidence="3" type="ORF">SAMN05216464_101199</name>
</gene>
<feature type="chain" id="PRO_5011654819" description="DUF5777 domain-containing protein" evidence="1">
    <location>
        <begin position="20"/>
        <end position="316"/>
    </location>
</feature>
<proteinExistence type="predicted"/>
<feature type="signal peptide" evidence="1">
    <location>
        <begin position="1"/>
        <end position="19"/>
    </location>
</feature>
<dbReference type="STRING" id="1391627.SAMN05216464_101199"/>
<dbReference type="AlphaFoldDB" id="A0A1G6T6X8"/>
<keyword evidence="4" id="KW-1185">Reference proteome</keyword>